<dbReference type="EMBL" id="CP001052">
    <property type="protein sequence ID" value="ACD18248.1"/>
    <property type="molecule type" value="Genomic_DNA"/>
</dbReference>
<reference evidence="1 2" key="1">
    <citation type="journal article" date="2011" name="J. Bacteriol.">
        <title>Complete genome sequence of the plant growth-promoting endophyte Burkholderia phytofirmans strain PsJN.</title>
        <authorList>
            <person name="Weilharter A."/>
            <person name="Mitter B."/>
            <person name="Shin M.V."/>
            <person name="Chain P.S."/>
            <person name="Nowak J."/>
            <person name="Sessitsch A."/>
        </authorList>
    </citation>
    <scope>NUCLEOTIDE SEQUENCE [LARGE SCALE GENOMIC DNA]</scope>
    <source>
        <strain evidence="2">DSM 17436 / LMG 22146 / PsJN</strain>
    </source>
</reference>
<evidence type="ECO:0000313" key="2">
    <source>
        <dbReference type="Proteomes" id="UP000001739"/>
    </source>
</evidence>
<evidence type="ECO:0000313" key="1">
    <source>
        <dbReference type="EMBL" id="ACD18248.1"/>
    </source>
</evidence>
<dbReference type="OrthoDB" id="5918636at2"/>
<dbReference type="RefSeq" id="WP_012434768.1">
    <property type="nucleotide sequence ID" value="NC_010681.1"/>
</dbReference>
<dbReference type="Proteomes" id="UP000001739">
    <property type="component" value="Chromosome 1"/>
</dbReference>
<sequence>MSTLTVKQHQVPDFYLSQWQGEKGTVQCYDLIDNKHFTPAPKNILAGRYFYEEDPANPDNRMENHLAEMEHESARVFKSLAALDFSDLSRYDMRGYSLRATEALTKDVCRTIKTFANYQYLRVPGVIAAKRSELEASALNRDELDHHLNPARFVESGVAYTQGRFQSLRLQVSISQEEDFITSDWPCFDMMDSEMAPAIGEDIGRQPGVVCVLPLNPRMAAIFFAEGLDPRASRVPQGFATVISPAEVRNMNMLVIQQAQRYVVTQKPASFVFKIAARRKKASAGRPK</sequence>
<name>B2T7G7_PARPJ</name>
<proteinExistence type="predicted"/>
<organism evidence="1 2">
    <name type="scientific">Paraburkholderia phytofirmans (strain DSM 17436 / LMG 22146 / PsJN)</name>
    <name type="common">Burkholderia phytofirmans</name>
    <dbReference type="NCBI Taxonomy" id="398527"/>
    <lineage>
        <taxon>Bacteria</taxon>
        <taxon>Pseudomonadati</taxon>
        <taxon>Pseudomonadota</taxon>
        <taxon>Betaproteobacteria</taxon>
        <taxon>Burkholderiales</taxon>
        <taxon>Burkholderiaceae</taxon>
        <taxon>Paraburkholderia</taxon>
    </lineage>
</organism>
<accession>B2T7G7</accession>
<dbReference type="Pfam" id="PF14022">
    <property type="entry name" value="DUF4238"/>
    <property type="match status" value="1"/>
</dbReference>
<gene>
    <name evidence="1" type="ordered locus">Bphyt_3860</name>
</gene>
<dbReference type="InterPro" id="IPR025332">
    <property type="entry name" value="DUF4238"/>
</dbReference>
<evidence type="ECO:0008006" key="3">
    <source>
        <dbReference type="Google" id="ProtNLM"/>
    </source>
</evidence>
<dbReference type="AlphaFoldDB" id="B2T7G7"/>
<protein>
    <recommendedName>
        <fullName evidence="3">DUF4238 domain-containing protein</fullName>
    </recommendedName>
</protein>
<dbReference type="KEGG" id="bpy:Bphyt_3860"/>
<dbReference type="HOGENOM" id="CLU_965331_0_0_4"/>